<dbReference type="InterPro" id="IPR000119">
    <property type="entry name" value="Hist_DNA-bd"/>
</dbReference>
<dbReference type="SUPFAM" id="SSF47729">
    <property type="entry name" value="IHF-like DNA-binding proteins"/>
    <property type="match status" value="1"/>
</dbReference>
<sequence length="108" mass="11674">MSATAPQLAAPATPAPKRITLSNLQIAHRLVAEANCIKTAEEGREILHQLADILYACLSEGYDVNIQNVATFSVKHQPGRPDNLRDGAVCSPKKSGTVRLSKYLKTGY</sequence>
<reference evidence="1 2" key="1">
    <citation type="journal article" date="2012" name="PLoS ONE">
        <title>Genome sequence and transcriptome analysis of the radioresistant bacterium Deinococcus gobiensis: insights into the extreme environmental adaptations.</title>
        <authorList>
            <person name="Yuan M."/>
            <person name="Chen M."/>
            <person name="Zhang W."/>
            <person name="Lu W."/>
            <person name="Wang J."/>
            <person name="Yang M."/>
            <person name="Zhao P."/>
            <person name="Tang R."/>
            <person name="Li X."/>
            <person name="Hao Y."/>
            <person name="Zhou Z."/>
            <person name="Zhan Y."/>
            <person name="Yu H."/>
            <person name="Teng C."/>
            <person name="Yan Y."/>
            <person name="Ping S."/>
            <person name="Wang Y."/>
            <person name="Lin M."/>
        </authorList>
    </citation>
    <scope>NUCLEOTIDE SEQUENCE [LARGE SCALE GENOMIC DNA]</scope>
    <source>
        <strain evidence="2">DSM 21396 / JCM 16679 / CGMCC 1.7299 / I-0</strain>
        <plasmid evidence="1">P2</plasmid>
    </source>
</reference>
<name>H8H1M5_DEIGI</name>
<dbReference type="HOGENOM" id="CLU_2192700_0_0_0"/>
<dbReference type="OrthoDB" id="9927717at2"/>
<dbReference type="GO" id="GO:0003677">
    <property type="term" value="F:DNA binding"/>
    <property type="evidence" value="ECO:0007669"/>
    <property type="project" value="InterPro"/>
</dbReference>
<evidence type="ECO:0008006" key="3">
    <source>
        <dbReference type="Google" id="ProtNLM"/>
    </source>
</evidence>
<geneLocation type="plasmid" evidence="1 2">
    <name>P2</name>
</geneLocation>
<dbReference type="EMBL" id="CP002193">
    <property type="protein sequence ID" value="AFD27422.1"/>
    <property type="molecule type" value="Genomic_DNA"/>
</dbReference>
<evidence type="ECO:0000313" key="2">
    <source>
        <dbReference type="Proteomes" id="UP000007575"/>
    </source>
</evidence>
<keyword evidence="1" id="KW-0614">Plasmid</keyword>
<accession>H8H1M5</accession>
<dbReference type="Proteomes" id="UP000007575">
    <property type="component" value="Plasmid P2"/>
</dbReference>
<dbReference type="Gene3D" id="4.10.520.10">
    <property type="entry name" value="IHF-like DNA-binding proteins"/>
    <property type="match status" value="1"/>
</dbReference>
<dbReference type="GO" id="GO:0030527">
    <property type="term" value="F:structural constituent of chromatin"/>
    <property type="evidence" value="ECO:0007669"/>
    <property type="project" value="InterPro"/>
</dbReference>
<keyword evidence="2" id="KW-1185">Reference proteome</keyword>
<dbReference type="PATRIC" id="fig|745776.4.peg.3529"/>
<dbReference type="AlphaFoldDB" id="H8H1M5"/>
<proteinExistence type="predicted"/>
<protein>
    <recommendedName>
        <fullName evidence="3">DNA-binding protein HU</fullName>
    </recommendedName>
</protein>
<dbReference type="KEGG" id="dgo:DGo_PB0153"/>
<gene>
    <name evidence="1" type="ordered locus">DGo_PB0153</name>
</gene>
<dbReference type="RefSeq" id="WP_014686518.1">
    <property type="nucleotide sequence ID" value="NC_017791.1"/>
</dbReference>
<organism evidence="1 2">
    <name type="scientific">Deinococcus gobiensis (strain DSM 21396 / JCM 16679 / CGMCC 1.7299 / I-0)</name>
    <dbReference type="NCBI Taxonomy" id="745776"/>
    <lineage>
        <taxon>Bacteria</taxon>
        <taxon>Thermotogati</taxon>
        <taxon>Deinococcota</taxon>
        <taxon>Deinococci</taxon>
        <taxon>Deinococcales</taxon>
        <taxon>Deinococcaceae</taxon>
        <taxon>Deinococcus</taxon>
    </lineage>
</organism>
<dbReference type="Pfam" id="PF00216">
    <property type="entry name" value="Bac_DNA_binding"/>
    <property type="match status" value="1"/>
</dbReference>
<evidence type="ECO:0000313" key="1">
    <source>
        <dbReference type="EMBL" id="AFD27422.1"/>
    </source>
</evidence>
<dbReference type="InterPro" id="IPR010992">
    <property type="entry name" value="IHF-like_DNA-bd_dom_sf"/>
</dbReference>